<comment type="similarity">
    <text evidence="1">Belongs to the DNA2/NAM7 helicase family.</text>
</comment>
<dbReference type="PANTHER" id="PTHR43788:SF8">
    <property type="entry name" value="DNA-BINDING PROTEIN SMUBP-2"/>
    <property type="match status" value="1"/>
</dbReference>
<dbReference type="EMBL" id="AFNT02000044">
    <property type="protein sequence ID" value="ERJ05107.1"/>
    <property type="molecule type" value="Genomic_DNA"/>
</dbReference>
<evidence type="ECO:0000256" key="1">
    <source>
        <dbReference type="ARBA" id="ARBA00007913"/>
    </source>
</evidence>
<keyword evidence="2" id="KW-0547">Nucleotide-binding</keyword>
<evidence type="ECO:0000256" key="4">
    <source>
        <dbReference type="ARBA" id="ARBA00022806"/>
    </source>
</evidence>
<dbReference type="Pfam" id="PF13087">
    <property type="entry name" value="AAA_12"/>
    <property type="match status" value="1"/>
</dbReference>
<gene>
    <name evidence="8" type="primary">hel</name>
    <name evidence="8" type="ORF">HLRTI_002906</name>
</gene>
<proteinExistence type="inferred from homology"/>
<feature type="domain" description="DNA2/NAM7 helicase helicase" evidence="6">
    <location>
        <begin position="335"/>
        <end position="389"/>
    </location>
</feature>
<dbReference type="InterPro" id="IPR041677">
    <property type="entry name" value="DNA2/NAM7_AAA_11"/>
</dbReference>
<keyword evidence="3 8" id="KW-0378">Hydrolase</keyword>
<dbReference type="EC" id="3.6.4.-" evidence="8"/>
<dbReference type="CDD" id="cd18808">
    <property type="entry name" value="SF1_C_Upf1"/>
    <property type="match status" value="1"/>
</dbReference>
<comment type="caution">
    <text evidence="8">The sequence shown here is derived from an EMBL/GenBank/DDBJ whole genome shotgun (WGS) entry which is preliminary data.</text>
</comment>
<reference evidence="8 9" key="1">
    <citation type="journal article" date="2011" name="J. Bacteriol.">
        <title>Genome sequence of Halorhabdus tiamatea, the first archaeon isolated from a deep-sea anoxic brine lake.</title>
        <authorList>
            <person name="Antunes A."/>
            <person name="Alam I."/>
            <person name="Bajic V.B."/>
            <person name="Stingl U."/>
        </authorList>
    </citation>
    <scope>NUCLEOTIDE SEQUENCE [LARGE SCALE GENOMIC DNA]</scope>
    <source>
        <strain evidence="8 9">SARL4B</strain>
    </source>
</reference>
<dbReference type="InterPro" id="IPR047187">
    <property type="entry name" value="SF1_C_Upf1"/>
</dbReference>
<protein>
    <submittedName>
        <fullName evidence="8">DNA helicase protein</fullName>
        <ecNumber evidence="8">3.6.4.-</ecNumber>
    </submittedName>
</protein>
<dbReference type="InterPro" id="IPR027417">
    <property type="entry name" value="P-loop_NTPase"/>
</dbReference>
<keyword evidence="4 8" id="KW-0347">Helicase</keyword>
<dbReference type="Gene3D" id="3.40.50.300">
    <property type="entry name" value="P-loop containing nucleotide triphosphate hydrolases"/>
    <property type="match status" value="3"/>
</dbReference>
<dbReference type="GO" id="GO:0016787">
    <property type="term" value="F:hydrolase activity"/>
    <property type="evidence" value="ECO:0007669"/>
    <property type="project" value="UniProtKB-KW"/>
</dbReference>
<dbReference type="InterPro" id="IPR050534">
    <property type="entry name" value="Coronavir_polyprotein_1ab"/>
</dbReference>
<evidence type="ECO:0000259" key="7">
    <source>
        <dbReference type="Pfam" id="PF13087"/>
    </source>
</evidence>
<keyword evidence="5" id="KW-0067">ATP-binding</keyword>
<evidence type="ECO:0000313" key="8">
    <source>
        <dbReference type="EMBL" id="ERJ05107.1"/>
    </source>
</evidence>
<dbReference type="InterPro" id="IPR041679">
    <property type="entry name" value="DNA2/NAM7-like_C"/>
</dbReference>
<evidence type="ECO:0000256" key="3">
    <source>
        <dbReference type="ARBA" id="ARBA00022801"/>
    </source>
</evidence>
<dbReference type="GO" id="GO:0043139">
    <property type="term" value="F:5'-3' DNA helicase activity"/>
    <property type="evidence" value="ECO:0007669"/>
    <property type="project" value="TreeGrafter"/>
</dbReference>
<sequence length="621" mass="69316">MTSISPENPLPISPSEYGNQLRDFIDHEKDVERENNRETLTSNSLQTLRQMDIGFLPYAQPLGGIRRIQMRVQPAVENPDDVDIRDDYGLFEDCEILVQCCQYEEGEQNDAYEVVETLTGTIGRINNGYITVGFPELAVSQDRIDEANKTVSECDFVHVGELLNPTVFNREEKAVRGLNERVLAYFSGNRDVEFAENSRALRESERKDDELYENRNQSEAISRALTAEGLTCIQGPPGTGKTRVIVELVRRCVEAGLTVLVTAESHQAVGNILVGDSSDEDIDEHCLHYHKRIHGFPLVRVNPKHDKMSAFEQKRYGLDQPSISSPQSEGGIVYVSTNNSAARLGNPSSNPFDVAIVDEATQSRQSSTCIPISRTEKTILVGDHKQLGPERPFTPDDAGEPPELDFDAEESSFTHLYGGERGVYGNEIGVKFDQQYRMHTDIAGFPSEEFYDGDLTTAVDRTCLNNLQPILAYHVENRDSIDTERNQAEAEAVSDYLSKLVSVSGVSPNNIGIATAYRNQVPVLQTAMEQCDFNHKPILVQTFDAFQGSEREVMILSFVRSNSHGNIGFLGGETGERRLNVAMTRAKHHCAMFGDWDTLAQGSGLYARLRDYIQRTGMLIE</sequence>
<feature type="domain" description="DNA2/NAM7 helicase-like C-terminal" evidence="7">
    <location>
        <begin position="420"/>
        <end position="595"/>
    </location>
</feature>
<accession>U2DGG4</accession>
<dbReference type="SUPFAM" id="SSF52540">
    <property type="entry name" value="P-loop containing nucleoside triphosphate hydrolases"/>
    <property type="match status" value="1"/>
</dbReference>
<evidence type="ECO:0000313" key="9">
    <source>
        <dbReference type="Proteomes" id="UP000003861"/>
    </source>
</evidence>
<evidence type="ECO:0000256" key="5">
    <source>
        <dbReference type="ARBA" id="ARBA00022840"/>
    </source>
</evidence>
<dbReference type="GO" id="GO:0005524">
    <property type="term" value="F:ATP binding"/>
    <property type="evidence" value="ECO:0007669"/>
    <property type="project" value="UniProtKB-KW"/>
</dbReference>
<name>U2DGG4_9EURY</name>
<dbReference type="RefSeq" id="WP_021029688.1">
    <property type="nucleotide sequence ID" value="NZ_AFNT02000044.1"/>
</dbReference>
<organism evidence="8 9">
    <name type="scientific">Halorhabdus tiamatea SARL4B</name>
    <dbReference type="NCBI Taxonomy" id="1033806"/>
    <lineage>
        <taxon>Archaea</taxon>
        <taxon>Methanobacteriati</taxon>
        <taxon>Methanobacteriota</taxon>
        <taxon>Stenosarchaea group</taxon>
        <taxon>Halobacteria</taxon>
        <taxon>Halobacteriales</taxon>
        <taxon>Haloarculaceae</taxon>
        <taxon>Halorhabdus</taxon>
    </lineage>
</organism>
<dbReference type="Proteomes" id="UP000003861">
    <property type="component" value="Unassembled WGS sequence"/>
</dbReference>
<dbReference type="Pfam" id="PF13086">
    <property type="entry name" value="AAA_11"/>
    <property type="match status" value="2"/>
</dbReference>
<feature type="domain" description="DNA2/NAM7 helicase helicase" evidence="6">
    <location>
        <begin position="214"/>
        <end position="301"/>
    </location>
</feature>
<evidence type="ECO:0000256" key="2">
    <source>
        <dbReference type="ARBA" id="ARBA00022741"/>
    </source>
</evidence>
<reference evidence="8 9" key="2">
    <citation type="journal article" date="2013" name="PLoS ONE">
        <title>INDIGO - INtegrated Data Warehouse of MIcrobial GenOmes with Examples from the Red Sea Extremophiles.</title>
        <authorList>
            <person name="Alam I."/>
            <person name="Antunes A."/>
            <person name="Kamau A.A."/>
            <person name="Ba Alawi W."/>
            <person name="Kalkatawi M."/>
            <person name="Stingl U."/>
            <person name="Bajic V.B."/>
        </authorList>
    </citation>
    <scope>NUCLEOTIDE SEQUENCE [LARGE SCALE GENOMIC DNA]</scope>
    <source>
        <strain evidence="8 9">SARL4B</strain>
    </source>
</reference>
<dbReference type="AlphaFoldDB" id="U2DGG4"/>
<evidence type="ECO:0000259" key="6">
    <source>
        <dbReference type="Pfam" id="PF13086"/>
    </source>
</evidence>
<dbReference type="PANTHER" id="PTHR43788">
    <property type="entry name" value="DNA2/NAM7 HELICASE FAMILY MEMBER"/>
    <property type="match status" value="1"/>
</dbReference>